<dbReference type="STRING" id="8022.A0A060WGC0"/>
<dbReference type="GO" id="GO:0016477">
    <property type="term" value="P:cell migration"/>
    <property type="evidence" value="ECO:0007669"/>
    <property type="project" value="TreeGrafter"/>
</dbReference>
<dbReference type="InterPro" id="IPR036028">
    <property type="entry name" value="SH3-like_dom_sf"/>
</dbReference>
<dbReference type="InterPro" id="IPR035777">
    <property type="entry name" value="CD2AP_SH3_3"/>
</dbReference>
<keyword evidence="1 5" id="KW-0728">SH3 domain</keyword>
<dbReference type="PANTHER" id="PTHR14167">
    <property type="entry name" value="SH3 DOMAIN-CONTAINING"/>
    <property type="match status" value="1"/>
</dbReference>
<keyword evidence="2" id="KW-0040">ANK repeat</keyword>
<dbReference type="PRINTS" id="PR00452">
    <property type="entry name" value="SH3DOMAIN"/>
</dbReference>
<dbReference type="EMBL" id="FR904465">
    <property type="protein sequence ID" value="CDQ64259.1"/>
    <property type="molecule type" value="Genomic_DNA"/>
</dbReference>
<dbReference type="GO" id="GO:0005886">
    <property type="term" value="C:plasma membrane"/>
    <property type="evidence" value="ECO:0007669"/>
    <property type="project" value="TreeGrafter"/>
</dbReference>
<dbReference type="GO" id="GO:0031252">
    <property type="term" value="C:cell leading edge"/>
    <property type="evidence" value="ECO:0007669"/>
    <property type="project" value="TreeGrafter"/>
</dbReference>
<evidence type="ECO:0000256" key="5">
    <source>
        <dbReference type="PROSITE-ProRule" id="PRU00192"/>
    </source>
</evidence>
<protein>
    <recommendedName>
        <fullName evidence="4">Osteoclast-stimulating factor 1</fullName>
    </recommendedName>
</protein>
<evidence type="ECO:0000256" key="4">
    <source>
        <dbReference type="ARBA" id="ARBA00040640"/>
    </source>
</evidence>
<dbReference type="AlphaFoldDB" id="A0A060WGC0"/>
<dbReference type="Proteomes" id="UP000193380">
    <property type="component" value="Unassembled WGS sequence"/>
</dbReference>
<feature type="domain" description="SH3" evidence="6">
    <location>
        <begin position="80"/>
        <end position="141"/>
    </location>
</feature>
<proteinExistence type="predicted"/>
<reference evidence="7" key="1">
    <citation type="journal article" date="2014" name="Nat. Commun.">
        <title>The rainbow trout genome provides novel insights into evolution after whole-genome duplication in vertebrates.</title>
        <authorList>
            <person name="Berthelot C."/>
            <person name="Brunet F."/>
            <person name="Chalopin D."/>
            <person name="Juanchich A."/>
            <person name="Bernard M."/>
            <person name="Noel B."/>
            <person name="Bento P."/>
            <person name="Da Silva C."/>
            <person name="Labadie K."/>
            <person name="Alberti A."/>
            <person name="Aury J.M."/>
            <person name="Louis A."/>
            <person name="Dehais P."/>
            <person name="Bardou P."/>
            <person name="Montfort J."/>
            <person name="Klopp C."/>
            <person name="Cabau C."/>
            <person name="Gaspin C."/>
            <person name="Thorgaard G.H."/>
            <person name="Boussaha M."/>
            <person name="Quillet E."/>
            <person name="Guyomard R."/>
            <person name="Galiana D."/>
            <person name="Bobe J."/>
            <person name="Volff J.N."/>
            <person name="Genet C."/>
            <person name="Wincker P."/>
            <person name="Jaillon O."/>
            <person name="Roest Crollius H."/>
            <person name="Guiguen Y."/>
        </authorList>
    </citation>
    <scope>NUCLEOTIDE SEQUENCE [LARGE SCALE GENOMIC DNA]</scope>
</reference>
<dbReference type="CDD" id="cd12056">
    <property type="entry name" value="SH3_CD2AP_3"/>
    <property type="match status" value="1"/>
</dbReference>
<dbReference type="PANTHER" id="PTHR14167:SF23">
    <property type="entry name" value="CD2-ASSOCIATED PROTEIN"/>
    <property type="match status" value="1"/>
</dbReference>
<evidence type="ECO:0000259" key="6">
    <source>
        <dbReference type="PROSITE" id="PS50002"/>
    </source>
</evidence>
<comment type="function">
    <text evidence="3">Induces bone resorption, acting probably through a signaling cascade which results in the secretion of factor(s) enhancing osteoclast formation and activity.</text>
</comment>
<evidence type="ECO:0000256" key="2">
    <source>
        <dbReference type="ARBA" id="ARBA00023043"/>
    </source>
</evidence>
<dbReference type="Gene3D" id="2.30.30.40">
    <property type="entry name" value="SH3 Domains"/>
    <property type="match status" value="1"/>
</dbReference>
<dbReference type="GO" id="GO:0031982">
    <property type="term" value="C:vesicle"/>
    <property type="evidence" value="ECO:0007669"/>
    <property type="project" value="TreeGrafter"/>
</dbReference>
<dbReference type="SMART" id="SM00326">
    <property type="entry name" value="SH3"/>
    <property type="match status" value="1"/>
</dbReference>
<evidence type="ECO:0000313" key="7">
    <source>
        <dbReference type="EMBL" id="CDQ64259.1"/>
    </source>
</evidence>
<evidence type="ECO:0000313" key="8">
    <source>
        <dbReference type="Proteomes" id="UP000193380"/>
    </source>
</evidence>
<accession>A0A060WGC0</accession>
<dbReference type="GO" id="GO:0005737">
    <property type="term" value="C:cytoplasm"/>
    <property type="evidence" value="ECO:0007669"/>
    <property type="project" value="TreeGrafter"/>
</dbReference>
<organism evidence="7 8">
    <name type="scientific">Oncorhynchus mykiss</name>
    <name type="common">Rainbow trout</name>
    <name type="synonym">Salmo gairdneri</name>
    <dbReference type="NCBI Taxonomy" id="8022"/>
    <lineage>
        <taxon>Eukaryota</taxon>
        <taxon>Metazoa</taxon>
        <taxon>Chordata</taxon>
        <taxon>Craniata</taxon>
        <taxon>Vertebrata</taxon>
        <taxon>Euteleostomi</taxon>
        <taxon>Actinopterygii</taxon>
        <taxon>Neopterygii</taxon>
        <taxon>Teleostei</taxon>
        <taxon>Protacanthopterygii</taxon>
        <taxon>Salmoniformes</taxon>
        <taxon>Salmonidae</taxon>
        <taxon>Salmoninae</taxon>
        <taxon>Oncorhynchus</taxon>
    </lineage>
</organism>
<evidence type="ECO:0000256" key="3">
    <source>
        <dbReference type="ARBA" id="ARBA00037432"/>
    </source>
</evidence>
<evidence type="ECO:0000256" key="1">
    <source>
        <dbReference type="ARBA" id="ARBA00022443"/>
    </source>
</evidence>
<sequence length="191" mass="21278">MSVNPSVVCFILANPIITICRKARPFQRDRLTESRGGLQSKRVKVPVCMIRSDLNTNCHLVLCSQSTIGVFCHARHARNVLKEYCKATFAFEATNQDELTLKEGDVIQILSKDTGEPGWWRGEIGGKEGVFPDNFVTVMSDADKEPAPTSRGSVKLSPKQEAEEVGWAFHMLVLEYMVLVYAHGIHVGLFP</sequence>
<gene>
    <name evidence="7" type="ORF">GSONMT00070720001</name>
</gene>
<dbReference type="FunFam" id="2.30.30.40:FF:000072">
    <property type="entry name" value="Unconventional Myosin IB"/>
    <property type="match status" value="1"/>
</dbReference>
<dbReference type="InterPro" id="IPR001452">
    <property type="entry name" value="SH3_domain"/>
</dbReference>
<dbReference type="Pfam" id="PF07653">
    <property type="entry name" value="SH3_2"/>
    <property type="match status" value="1"/>
</dbReference>
<dbReference type="PROSITE" id="PS50002">
    <property type="entry name" value="SH3"/>
    <property type="match status" value="1"/>
</dbReference>
<name>A0A060WGC0_ONCMY</name>
<dbReference type="GO" id="GO:0007015">
    <property type="term" value="P:actin filament organization"/>
    <property type="evidence" value="ECO:0007669"/>
    <property type="project" value="TreeGrafter"/>
</dbReference>
<dbReference type="PaxDb" id="8022-A0A060WGC0"/>
<dbReference type="InterPro" id="IPR050384">
    <property type="entry name" value="Endophilin_SH3RF"/>
</dbReference>
<reference evidence="7" key="2">
    <citation type="submission" date="2014-03" db="EMBL/GenBank/DDBJ databases">
        <authorList>
            <person name="Genoscope - CEA"/>
        </authorList>
    </citation>
    <scope>NUCLEOTIDE SEQUENCE</scope>
</reference>
<dbReference type="SUPFAM" id="SSF50044">
    <property type="entry name" value="SH3-domain"/>
    <property type="match status" value="1"/>
</dbReference>